<keyword evidence="3 5" id="KW-0378">Hydrolase</keyword>
<dbReference type="SUPFAM" id="SSF52743">
    <property type="entry name" value="Subtilisin-like"/>
    <property type="match status" value="1"/>
</dbReference>
<name>A0ABV9APX3_9ACTN</name>
<keyword evidence="2 5" id="KW-0645">Protease</keyword>
<dbReference type="PROSITE" id="PS51892">
    <property type="entry name" value="SUBTILASE"/>
    <property type="match status" value="1"/>
</dbReference>
<dbReference type="PRINTS" id="PR00723">
    <property type="entry name" value="SUBTILISIN"/>
</dbReference>
<protein>
    <submittedName>
        <fullName evidence="11">S8 family serine peptidase</fullName>
    </submittedName>
</protein>
<dbReference type="PANTHER" id="PTHR10795">
    <property type="entry name" value="PROPROTEIN CONVERTASE SUBTILISIN/KEXIN"/>
    <property type="match status" value="1"/>
</dbReference>
<evidence type="ECO:0000256" key="4">
    <source>
        <dbReference type="ARBA" id="ARBA00022825"/>
    </source>
</evidence>
<evidence type="ECO:0000256" key="6">
    <source>
        <dbReference type="SAM" id="SignalP"/>
    </source>
</evidence>
<gene>
    <name evidence="11" type="ORF">ACFPIH_20555</name>
</gene>
<comment type="caution">
    <text evidence="11">The sequence shown here is derived from an EMBL/GenBank/DDBJ whole genome shotgun (WGS) entry which is preliminary data.</text>
</comment>
<feature type="domain" description="Peptidase S8/S53" evidence="7">
    <location>
        <begin position="177"/>
        <end position="658"/>
    </location>
</feature>
<dbReference type="EMBL" id="JBHSFK010000012">
    <property type="protein sequence ID" value="MFC4501892.1"/>
    <property type="molecule type" value="Genomic_DNA"/>
</dbReference>
<feature type="domain" description="Inhibitor I9" evidence="9">
    <location>
        <begin position="94"/>
        <end position="148"/>
    </location>
</feature>
<evidence type="ECO:0000313" key="11">
    <source>
        <dbReference type="EMBL" id="MFC4501892.1"/>
    </source>
</evidence>
<evidence type="ECO:0000259" key="7">
    <source>
        <dbReference type="Pfam" id="PF00082"/>
    </source>
</evidence>
<evidence type="ECO:0000259" key="10">
    <source>
        <dbReference type="Pfam" id="PF17766"/>
    </source>
</evidence>
<feature type="active site" description="Charge relay system" evidence="5">
    <location>
        <position position="186"/>
    </location>
</feature>
<dbReference type="InterPro" id="IPR037045">
    <property type="entry name" value="S8pro/Inhibitor_I9_sf"/>
</dbReference>
<sequence>MAFLSRRSARPGRRTIGATLTTLLLAASPLAAPAAPAWAAPAHPVAGRYLVTLADQPIATYDGGVEGIPATKPAEGGKVDVTTAGARRYRTHLLDEQTEVAQKVGAKVSRHYAVTLNTFAAELTAAQVLRLAVTKGVTSVTPDRLYKVADDKNSTDFLGLSGRSGLWAALGGTARAGRGVVIGDIDTGIWPESASFAAPALKKSRPPASDRYRPYLRGTTTVMRKADGSTFTGACETGAQFTAADCNRKIVSARSFGDGWRAVVPESNRADYASPRDGLGHGTHTAATAAGDANVRAVVAGRDYGTVSGVAPGAAIAVYKALWESKDGSQSGGLSSDIVAAIDQAVADGVDVINYSVGSLLEDSPGSPVQTAFRNAAAAGVFVSTSGGNAGPDASTLSNTSPWTTTVAAGTVAPYKGTVVLGNGERYTGISTSVDRTVGPAPLVRAEAVKKDGASAFDASLCQDGTLDPAKTAGAIVVCDRGVNARVAKSAEVARAGGVGTVLVNLSEGSTDGDLHTLPTVHLDIPDATAVRDYAATGGATASLVTGGADIPYPQVTGFSSRGPSAKNHGDVLKPDITAPGASILAAVAPPTNSGHAFDFYSGTSMAAPHISGLAALYLAEHPKWSPMAVKSAMMTTATPTKTPEGKDSDDAFAQGAGEVDARAMLRPGLVYDSSDRDWLGYLEGLGTDTGTGTKAIDASDLNSASIAIGDLFGSQTVTRTVTSVTPGTYKVHVDLPGVKATVTPSTLRFTKPGQRRTFTVRFDVDTAPAGVTDTGSLTWTSGRTAVRSTVVVTPQTTRAPAQVTGSGADGRVSYSVTPASTSFTATAYGPVSTTPEHGTLTGTVERDHFPVVPEGAKATEFSVKFEPTSAITGIAYGRWIDGHLQEGYIVLPDAHGVADVVLPHPDAGTYLVAVVRVETASTPATSGYTYQANTVGADSAPAGTFTVAPERATADPGVPLDVTATWSGMSPDARSTGWIEYSNGAGTVVSLN</sequence>
<dbReference type="PROSITE" id="PS00138">
    <property type="entry name" value="SUBTILASE_SER"/>
    <property type="match status" value="1"/>
</dbReference>
<dbReference type="InterPro" id="IPR015500">
    <property type="entry name" value="Peptidase_S8_subtilisin-rel"/>
</dbReference>
<evidence type="ECO:0000259" key="8">
    <source>
        <dbReference type="Pfam" id="PF02225"/>
    </source>
</evidence>
<dbReference type="InterPro" id="IPR034197">
    <property type="entry name" value="Peptidases_S8_3"/>
</dbReference>
<dbReference type="InterPro" id="IPR045051">
    <property type="entry name" value="SBT"/>
</dbReference>
<organism evidence="11 12">
    <name type="scientific">Streptomyces vulcanius</name>
    <dbReference type="NCBI Taxonomy" id="1441876"/>
    <lineage>
        <taxon>Bacteria</taxon>
        <taxon>Bacillati</taxon>
        <taxon>Actinomycetota</taxon>
        <taxon>Actinomycetes</taxon>
        <taxon>Kitasatosporales</taxon>
        <taxon>Streptomycetaceae</taxon>
        <taxon>Streptomyces</taxon>
    </lineage>
</organism>
<evidence type="ECO:0000259" key="9">
    <source>
        <dbReference type="Pfam" id="PF05922"/>
    </source>
</evidence>
<dbReference type="Pfam" id="PF02225">
    <property type="entry name" value="PA"/>
    <property type="match status" value="1"/>
</dbReference>
<evidence type="ECO:0000313" key="12">
    <source>
        <dbReference type="Proteomes" id="UP001595839"/>
    </source>
</evidence>
<dbReference type="Pfam" id="PF00082">
    <property type="entry name" value="Peptidase_S8"/>
    <property type="match status" value="1"/>
</dbReference>
<evidence type="ECO:0000256" key="5">
    <source>
        <dbReference type="PROSITE-ProRule" id="PRU01240"/>
    </source>
</evidence>
<feature type="chain" id="PRO_5046477768" evidence="6">
    <location>
        <begin position="40"/>
        <end position="993"/>
    </location>
</feature>
<feature type="signal peptide" evidence="6">
    <location>
        <begin position="1"/>
        <end position="39"/>
    </location>
</feature>
<feature type="domain" description="PA" evidence="8">
    <location>
        <begin position="451"/>
        <end position="528"/>
    </location>
</feature>
<dbReference type="CDD" id="cd02120">
    <property type="entry name" value="PA_subtilisin_like"/>
    <property type="match status" value="1"/>
</dbReference>
<dbReference type="Pfam" id="PF17766">
    <property type="entry name" value="fn3_6"/>
    <property type="match status" value="1"/>
</dbReference>
<comment type="similarity">
    <text evidence="1 5">Belongs to the peptidase S8 family.</text>
</comment>
<keyword evidence="12" id="KW-1185">Reference proteome</keyword>
<dbReference type="Gene3D" id="3.50.30.30">
    <property type="match status" value="1"/>
</dbReference>
<dbReference type="Proteomes" id="UP001595839">
    <property type="component" value="Unassembled WGS sequence"/>
</dbReference>
<dbReference type="Gene3D" id="3.40.50.200">
    <property type="entry name" value="Peptidase S8/S53 domain"/>
    <property type="match status" value="1"/>
</dbReference>
<dbReference type="InterPro" id="IPR000209">
    <property type="entry name" value="Peptidase_S8/S53_dom"/>
</dbReference>
<feature type="active site" description="Charge relay system" evidence="5">
    <location>
        <position position="281"/>
    </location>
</feature>
<proteinExistence type="inferred from homology"/>
<dbReference type="InterPro" id="IPR023828">
    <property type="entry name" value="Peptidase_S8_Ser-AS"/>
</dbReference>
<dbReference type="InterPro" id="IPR036852">
    <property type="entry name" value="Peptidase_S8/S53_dom_sf"/>
</dbReference>
<keyword evidence="4 5" id="KW-0720">Serine protease</keyword>
<dbReference type="Gene3D" id="2.60.40.2310">
    <property type="match status" value="1"/>
</dbReference>
<dbReference type="InterPro" id="IPR041469">
    <property type="entry name" value="Subtilisin-like_FN3"/>
</dbReference>
<feature type="active site" description="Charge relay system" evidence="5">
    <location>
        <position position="605"/>
    </location>
</feature>
<reference evidence="12" key="1">
    <citation type="journal article" date="2019" name="Int. J. Syst. Evol. Microbiol.">
        <title>The Global Catalogue of Microorganisms (GCM) 10K type strain sequencing project: providing services to taxonomists for standard genome sequencing and annotation.</title>
        <authorList>
            <consortium name="The Broad Institute Genomics Platform"/>
            <consortium name="The Broad Institute Genome Sequencing Center for Infectious Disease"/>
            <person name="Wu L."/>
            <person name="Ma J."/>
        </authorList>
    </citation>
    <scope>NUCLEOTIDE SEQUENCE [LARGE SCALE GENOMIC DNA]</scope>
    <source>
        <strain evidence="12">CGMCC 4.7177</strain>
    </source>
</reference>
<dbReference type="Pfam" id="PF05922">
    <property type="entry name" value="Inhibitor_I9"/>
    <property type="match status" value="1"/>
</dbReference>
<feature type="domain" description="Subtilisin-like protease fibronectin type-III" evidence="10">
    <location>
        <begin position="701"/>
        <end position="793"/>
    </location>
</feature>
<dbReference type="RefSeq" id="WP_381173451.1">
    <property type="nucleotide sequence ID" value="NZ_JBHSFK010000012.1"/>
</dbReference>
<dbReference type="InterPro" id="IPR003137">
    <property type="entry name" value="PA_domain"/>
</dbReference>
<dbReference type="CDD" id="cd04852">
    <property type="entry name" value="Peptidases_S8_3"/>
    <property type="match status" value="1"/>
</dbReference>
<dbReference type="Gene3D" id="3.30.70.80">
    <property type="entry name" value="Peptidase S8 propeptide/proteinase inhibitor I9"/>
    <property type="match status" value="1"/>
</dbReference>
<accession>A0ABV9APX3</accession>
<evidence type="ECO:0000256" key="3">
    <source>
        <dbReference type="ARBA" id="ARBA00022801"/>
    </source>
</evidence>
<evidence type="ECO:0000256" key="1">
    <source>
        <dbReference type="ARBA" id="ARBA00011073"/>
    </source>
</evidence>
<evidence type="ECO:0000256" key="2">
    <source>
        <dbReference type="ARBA" id="ARBA00022670"/>
    </source>
</evidence>
<dbReference type="InterPro" id="IPR010259">
    <property type="entry name" value="S8pro/Inhibitor_I9"/>
</dbReference>
<keyword evidence="6" id="KW-0732">Signal</keyword>